<keyword evidence="10" id="KW-1185">Reference proteome</keyword>
<sequence length="194" mass="21919">MATNEPTDPAKIARWEKLGHALLASTRVFELRSTRYRHPVRLTERDFIVAHPPDWVNVLALTPDHHLVLVRQFRFGTEAFSWEIPGGVMHVGEDPLVGGPRELREETGFIGAPARLLGSVHPNPAIQSNRCHFVLVEQAAQTAALEWDADEEIEVTTLPVEEVLARVHAGEITHGLVLNALLFFQKYWETMRPR</sequence>
<evidence type="ECO:0000256" key="7">
    <source>
        <dbReference type="ARBA" id="ARBA00032272"/>
    </source>
</evidence>
<dbReference type="PANTHER" id="PTHR11839">
    <property type="entry name" value="UDP/ADP-SUGAR PYROPHOSPHATASE"/>
    <property type="match status" value="1"/>
</dbReference>
<dbReference type="PROSITE" id="PS51462">
    <property type="entry name" value="NUDIX"/>
    <property type="match status" value="1"/>
</dbReference>
<dbReference type="InterPro" id="IPR000086">
    <property type="entry name" value="NUDIX_hydrolase_dom"/>
</dbReference>
<evidence type="ECO:0000259" key="8">
    <source>
        <dbReference type="PROSITE" id="PS51462"/>
    </source>
</evidence>
<evidence type="ECO:0000256" key="4">
    <source>
        <dbReference type="ARBA" id="ARBA00016377"/>
    </source>
</evidence>
<gene>
    <name evidence="9" type="ORF">K0B96_02525</name>
</gene>
<dbReference type="Proteomes" id="UP000825051">
    <property type="component" value="Chromosome"/>
</dbReference>
<name>A0A8F9XHN1_9BACT</name>
<dbReference type="CDD" id="cd03424">
    <property type="entry name" value="NUDIX_ADPRase_Nudt5_UGPPase_Nudt14"/>
    <property type="match status" value="1"/>
</dbReference>
<dbReference type="AlphaFoldDB" id="A0A8F9XHN1"/>
<dbReference type="PANTHER" id="PTHR11839:SF18">
    <property type="entry name" value="NUDIX HYDROLASE DOMAIN-CONTAINING PROTEIN"/>
    <property type="match status" value="1"/>
</dbReference>
<dbReference type="Gene3D" id="3.90.79.10">
    <property type="entry name" value="Nucleoside Triphosphate Pyrophosphohydrolase"/>
    <property type="match status" value="1"/>
</dbReference>
<dbReference type="RefSeq" id="WP_220163466.1">
    <property type="nucleotide sequence ID" value="NZ_CP080507.1"/>
</dbReference>
<evidence type="ECO:0000256" key="1">
    <source>
        <dbReference type="ARBA" id="ARBA00000847"/>
    </source>
</evidence>
<evidence type="ECO:0000256" key="5">
    <source>
        <dbReference type="ARBA" id="ARBA00022801"/>
    </source>
</evidence>
<dbReference type="GO" id="GO:0019693">
    <property type="term" value="P:ribose phosphate metabolic process"/>
    <property type="evidence" value="ECO:0007669"/>
    <property type="project" value="TreeGrafter"/>
</dbReference>
<organism evidence="9 10">
    <name type="scientific">Horticoccus luteus</name>
    <dbReference type="NCBI Taxonomy" id="2862869"/>
    <lineage>
        <taxon>Bacteria</taxon>
        <taxon>Pseudomonadati</taxon>
        <taxon>Verrucomicrobiota</taxon>
        <taxon>Opitutia</taxon>
        <taxon>Opitutales</taxon>
        <taxon>Opitutaceae</taxon>
        <taxon>Horticoccus</taxon>
    </lineage>
</organism>
<evidence type="ECO:0000313" key="9">
    <source>
        <dbReference type="EMBL" id="QYM79510.1"/>
    </source>
</evidence>
<dbReference type="Pfam" id="PF00293">
    <property type="entry name" value="NUDIX"/>
    <property type="match status" value="1"/>
</dbReference>
<dbReference type="GO" id="GO:0016787">
    <property type="term" value="F:hydrolase activity"/>
    <property type="evidence" value="ECO:0007669"/>
    <property type="project" value="UniProtKB-KW"/>
</dbReference>
<feature type="domain" description="Nudix hydrolase" evidence="8">
    <location>
        <begin position="51"/>
        <end position="180"/>
    </location>
</feature>
<evidence type="ECO:0000313" key="10">
    <source>
        <dbReference type="Proteomes" id="UP000825051"/>
    </source>
</evidence>
<comment type="similarity">
    <text evidence="3">Belongs to the Nudix hydrolase family. NudK subfamily.</text>
</comment>
<accession>A0A8F9XHN1</accession>
<comment type="cofactor">
    <cofactor evidence="2">
        <name>Mg(2+)</name>
        <dbReference type="ChEBI" id="CHEBI:18420"/>
    </cofactor>
</comment>
<dbReference type="EMBL" id="CP080507">
    <property type="protein sequence ID" value="QYM79510.1"/>
    <property type="molecule type" value="Genomic_DNA"/>
</dbReference>
<evidence type="ECO:0000256" key="6">
    <source>
        <dbReference type="ARBA" id="ARBA00032162"/>
    </source>
</evidence>
<reference evidence="9" key="1">
    <citation type="submission" date="2021-08" db="EMBL/GenBank/DDBJ databases">
        <title>Genome of a novel bacterium of the phylum Verrucomicrobia, Oleiharenicola sp. KSB-15.</title>
        <authorList>
            <person name="Chung J.-H."/>
            <person name="Ahn J.-H."/>
            <person name="Yoon Y."/>
            <person name="Kim D.-Y."/>
            <person name="An S.-H."/>
            <person name="Park I."/>
            <person name="Yeon J."/>
        </authorList>
    </citation>
    <scope>NUCLEOTIDE SEQUENCE</scope>
    <source>
        <strain evidence="9">KSB-15</strain>
    </source>
</reference>
<dbReference type="SUPFAM" id="SSF55811">
    <property type="entry name" value="Nudix"/>
    <property type="match status" value="1"/>
</dbReference>
<comment type="catalytic activity">
    <reaction evidence="1">
        <text>GDP-alpha-D-mannose + H2O = alpha-D-mannose 1-phosphate + GMP + 2 H(+)</text>
        <dbReference type="Rhea" id="RHEA:27978"/>
        <dbReference type="ChEBI" id="CHEBI:15377"/>
        <dbReference type="ChEBI" id="CHEBI:15378"/>
        <dbReference type="ChEBI" id="CHEBI:57527"/>
        <dbReference type="ChEBI" id="CHEBI:58115"/>
        <dbReference type="ChEBI" id="CHEBI:58409"/>
    </reaction>
</comment>
<evidence type="ECO:0000256" key="2">
    <source>
        <dbReference type="ARBA" id="ARBA00001946"/>
    </source>
</evidence>
<evidence type="ECO:0000256" key="3">
    <source>
        <dbReference type="ARBA" id="ARBA00007275"/>
    </source>
</evidence>
<keyword evidence="5 9" id="KW-0378">Hydrolase</keyword>
<proteinExistence type="inferred from homology"/>
<dbReference type="InterPro" id="IPR015797">
    <property type="entry name" value="NUDIX_hydrolase-like_dom_sf"/>
</dbReference>
<protein>
    <recommendedName>
        <fullName evidence="4">GDP-mannose pyrophosphatase</fullName>
    </recommendedName>
    <alternativeName>
        <fullName evidence="6">GDP-mannose hydrolase</fullName>
    </alternativeName>
    <alternativeName>
        <fullName evidence="7">GDPMK</fullName>
    </alternativeName>
</protein>
<dbReference type="GO" id="GO:0006753">
    <property type="term" value="P:nucleoside phosphate metabolic process"/>
    <property type="evidence" value="ECO:0007669"/>
    <property type="project" value="TreeGrafter"/>
</dbReference>
<dbReference type="KEGG" id="ole:K0B96_02525"/>